<organism evidence="6 7">
    <name type="scientific">Solanum bulbocastanum</name>
    <name type="common">Wild potato</name>
    <dbReference type="NCBI Taxonomy" id="147425"/>
    <lineage>
        <taxon>Eukaryota</taxon>
        <taxon>Viridiplantae</taxon>
        <taxon>Streptophyta</taxon>
        <taxon>Embryophyta</taxon>
        <taxon>Tracheophyta</taxon>
        <taxon>Spermatophyta</taxon>
        <taxon>Magnoliopsida</taxon>
        <taxon>eudicotyledons</taxon>
        <taxon>Gunneridae</taxon>
        <taxon>Pentapetalae</taxon>
        <taxon>asterids</taxon>
        <taxon>lamiids</taxon>
        <taxon>Solanales</taxon>
        <taxon>Solanaceae</taxon>
        <taxon>Solanoideae</taxon>
        <taxon>Solaneae</taxon>
        <taxon>Solanum</taxon>
    </lineage>
</organism>
<evidence type="ECO:0000259" key="5">
    <source>
        <dbReference type="SMART" id="SM00322"/>
    </source>
</evidence>
<protein>
    <recommendedName>
        <fullName evidence="5">K Homology domain-containing protein</fullName>
    </recommendedName>
</protein>
<evidence type="ECO:0000256" key="2">
    <source>
        <dbReference type="PROSITE-ProRule" id="PRU00117"/>
    </source>
</evidence>
<dbReference type="InterPro" id="IPR046960">
    <property type="entry name" value="PPR_At4g14850-like_plant"/>
</dbReference>
<proteinExistence type="predicted"/>
<evidence type="ECO:0000256" key="1">
    <source>
        <dbReference type="ARBA" id="ARBA00022737"/>
    </source>
</evidence>
<comment type="caution">
    <text evidence="6">The sequence shown here is derived from an EMBL/GenBank/DDBJ whole genome shotgun (WGS) entry which is preliminary data.</text>
</comment>
<dbReference type="PANTHER" id="PTHR47926:SF498">
    <property type="entry name" value="PENTATRICOPEPTIDE REPEAT-CONTAINING PROTEIN"/>
    <property type="match status" value="1"/>
</dbReference>
<accession>A0AAN8TC46</accession>
<feature type="compositionally biased region" description="Basic and acidic residues" evidence="4">
    <location>
        <begin position="295"/>
        <end position="307"/>
    </location>
</feature>
<dbReference type="SUPFAM" id="SSF54791">
    <property type="entry name" value="Eukaryotic type KH-domain (KH-domain type I)"/>
    <property type="match status" value="3"/>
</dbReference>
<dbReference type="InterPro" id="IPR011990">
    <property type="entry name" value="TPR-like_helical_dom_sf"/>
</dbReference>
<dbReference type="InterPro" id="IPR004088">
    <property type="entry name" value="KH_dom_type_1"/>
</dbReference>
<dbReference type="CDD" id="cd22461">
    <property type="entry name" value="KH-I_PEPPER_like_rpt3"/>
    <property type="match status" value="1"/>
</dbReference>
<dbReference type="FunFam" id="1.25.40.10:FF:000305">
    <property type="entry name" value="Pentatricopeptide repeat-containing protein mitochondrial"/>
    <property type="match status" value="1"/>
</dbReference>
<dbReference type="Pfam" id="PF01535">
    <property type="entry name" value="PPR"/>
    <property type="match status" value="3"/>
</dbReference>
<feature type="domain" description="K Homology" evidence="5">
    <location>
        <begin position="345"/>
        <end position="415"/>
    </location>
</feature>
<dbReference type="Gene3D" id="3.30.1370.10">
    <property type="entry name" value="K Homology domain, type 1"/>
    <property type="match status" value="3"/>
</dbReference>
<reference evidence="6 7" key="1">
    <citation type="submission" date="2024-02" db="EMBL/GenBank/DDBJ databases">
        <title>de novo genome assembly of Solanum bulbocastanum strain 11H21.</title>
        <authorList>
            <person name="Hosaka A.J."/>
        </authorList>
    </citation>
    <scope>NUCLEOTIDE SEQUENCE [LARGE SCALE GENOMIC DNA]</scope>
    <source>
        <tissue evidence="6">Young leaves</tissue>
    </source>
</reference>
<feature type="domain" description="K Homology" evidence="5">
    <location>
        <begin position="50"/>
        <end position="123"/>
    </location>
</feature>
<keyword evidence="1" id="KW-0677">Repeat</keyword>
<dbReference type="InterPro" id="IPR046848">
    <property type="entry name" value="E_motif"/>
</dbReference>
<dbReference type="Gene3D" id="1.25.40.10">
    <property type="entry name" value="Tetratricopeptide repeat domain"/>
    <property type="match status" value="5"/>
</dbReference>
<feature type="region of interest" description="Disordered" evidence="4">
    <location>
        <begin position="257"/>
        <end position="307"/>
    </location>
</feature>
<feature type="repeat" description="PPR" evidence="3">
    <location>
        <begin position="675"/>
        <end position="709"/>
    </location>
</feature>
<evidence type="ECO:0000256" key="4">
    <source>
        <dbReference type="SAM" id="MobiDB-lite"/>
    </source>
</evidence>
<evidence type="ECO:0000256" key="3">
    <source>
        <dbReference type="PROSITE-ProRule" id="PRU00708"/>
    </source>
</evidence>
<dbReference type="CDD" id="cd22459">
    <property type="entry name" value="KH-I_PEPPER_rpt1_like"/>
    <property type="match status" value="1"/>
</dbReference>
<dbReference type="Pfam" id="PF00013">
    <property type="entry name" value="KH_1"/>
    <property type="match status" value="3"/>
</dbReference>
<keyword evidence="7" id="KW-1185">Reference proteome</keyword>
<dbReference type="FunFam" id="1.25.40.10:FF:000627">
    <property type="entry name" value="Pentatricopeptide repeat-containing protein"/>
    <property type="match status" value="1"/>
</dbReference>
<feature type="repeat" description="PPR" evidence="3">
    <location>
        <begin position="885"/>
        <end position="919"/>
    </location>
</feature>
<feature type="repeat" description="PPR" evidence="3">
    <location>
        <begin position="576"/>
        <end position="610"/>
    </location>
</feature>
<dbReference type="PANTHER" id="PTHR47926">
    <property type="entry name" value="PENTATRICOPEPTIDE REPEAT-CONTAINING PROTEIN"/>
    <property type="match status" value="1"/>
</dbReference>
<feature type="repeat" description="PPR" evidence="3">
    <location>
        <begin position="776"/>
        <end position="810"/>
    </location>
</feature>
<evidence type="ECO:0000313" key="6">
    <source>
        <dbReference type="EMBL" id="KAK6783874.1"/>
    </source>
</evidence>
<dbReference type="SMART" id="SM00322">
    <property type="entry name" value="KH"/>
    <property type="match status" value="3"/>
</dbReference>
<dbReference type="CDD" id="cd22460">
    <property type="entry name" value="KH-I_PEPPER_rpt2_like"/>
    <property type="match status" value="1"/>
</dbReference>
<dbReference type="NCBIfam" id="TIGR00756">
    <property type="entry name" value="PPR"/>
    <property type="match status" value="2"/>
</dbReference>
<dbReference type="GO" id="GO:0003723">
    <property type="term" value="F:RNA binding"/>
    <property type="evidence" value="ECO:0007669"/>
    <property type="project" value="UniProtKB-UniRule"/>
</dbReference>
<gene>
    <name evidence="6" type="ORF">RDI58_017328</name>
</gene>
<dbReference type="AlphaFoldDB" id="A0AAN8TC46"/>
<evidence type="ECO:0000313" key="7">
    <source>
        <dbReference type="Proteomes" id="UP001371456"/>
    </source>
</evidence>
<dbReference type="PROSITE" id="PS50084">
    <property type="entry name" value="KH_TYPE_1"/>
    <property type="match status" value="3"/>
</dbReference>
<dbReference type="PROSITE" id="PS51375">
    <property type="entry name" value="PPR"/>
    <property type="match status" value="4"/>
</dbReference>
<feature type="domain" description="K Homology" evidence="5">
    <location>
        <begin position="144"/>
        <end position="219"/>
    </location>
</feature>
<name>A0AAN8TC46_SOLBU</name>
<dbReference type="InterPro" id="IPR036612">
    <property type="entry name" value="KH_dom_type_1_sf"/>
</dbReference>
<keyword evidence="2" id="KW-0694">RNA-binding</keyword>
<dbReference type="Pfam" id="PF13041">
    <property type="entry name" value="PPR_2"/>
    <property type="match status" value="3"/>
</dbReference>
<dbReference type="Pfam" id="PF20431">
    <property type="entry name" value="E_motif"/>
    <property type="match status" value="1"/>
</dbReference>
<sequence length="1112" mass="121575">MASIEQIQNGSLVTHEFKNSQVKPEEADAGSVKIAPEVSIEKPKWPGWPGSCVFRLIVPVLKVGSIIGRKGELVKKMCEETGAKIRVLDGPPSSPDRVVLISGKEEPEAALSPAMVAVIRVFKRVTGLSEGEDDVNLPGVAGAAFCSIRLLVASTQAVNLIGKQGSLIKPIQQNTGASIRVLSNDEMSIYATSDERIVEIQGEALKVLKALESVIGHLRKFLVDQSVLPLFEKNYNTPAVQERETEPWSERTMLNTSLPGLGDYPPRSGLGDYLPRSGLGDYPPRSGLGDYPPPTKRDSLFPERESQLDSHYHSTGLSLYGQDLGLSGTRTSGVGRAGNSVITQISQTVQMQIPLAYAEDIIGIGGANIAYIRRTSGAVLTVQESRGLSDEITVEIKGMSSQVQTAQQLIQEFMSSHKESLPSSYGQLDTGLRQSSYSNLGGGSYPSSSYGRHHYGGGYGSFGAGGGYSSYRDFESFALFKVGVDLFGLRRVAFAPLHFSSIAYKSFDLKTCIVSLQSCANDKDLTGGKQVHCHMLRCGHLDLSPVPTTSLINMYSKCNSISNALSVFYTSQFDHNVFAYNAIIAGLIANDLPKSAFEFYCKMTLVGVMPDKFTFPCVLKACKNEVDVKKIHGLVLKLGLEVDLFIGSALLHSYLMYRMVDFALDVFEDLPEREDVVLWNAMINGYAQTGEFGSALMVFRRMIEDGVIPNKFSMTGVLSALANYGEVYNGKVIHGFVIKKGFDLGVAISNALIDMYGKCSCVADAFEVFQTMDDKDIFSWNSIICVHEQCGNHEGTLGIFKNMLSARVRPDLVTVTTTLPTCAHLAALRHGKEIHGYMIVNGLRKDTADKEYDDTYIDNAILDMYAKCGSMREAKLIFDMMNSKDVASWNIMIKGYGMHGFGIKALELFSDMCKAELRPDDVTFVGVLSACSHSGLVKQGREFLAHMLPKYGVVPSIEHYTSVIDMLGRAGQLEAAYELLLTMPIKTNSVVWRAFLAACRLHGNDDLAKVAAKQVLGLEPDHCGSYVILSNVYGQTGRYEEVLEIRDAMKLQNVRKTPGCSWIELHNGVHVFITADKSHPEANLIYAGLNSLTARLCEHGYTPESDALESSP</sequence>
<dbReference type="InterPro" id="IPR002885">
    <property type="entry name" value="PPR_rpt"/>
</dbReference>
<dbReference type="InterPro" id="IPR004087">
    <property type="entry name" value="KH_dom"/>
</dbReference>
<dbReference type="EMBL" id="JBANQN010000007">
    <property type="protein sequence ID" value="KAK6783874.1"/>
    <property type="molecule type" value="Genomic_DNA"/>
</dbReference>
<dbReference type="Proteomes" id="UP001371456">
    <property type="component" value="Unassembled WGS sequence"/>
</dbReference>
<dbReference type="GO" id="GO:0009451">
    <property type="term" value="P:RNA modification"/>
    <property type="evidence" value="ECO:0007669"/>
    <property type="project" value="InterPro"/>
</dbReference>